<evidence type="ECO:0000256" key="3">
    <source>
        <dbReference type="ARBA" id="ARBA00022448"/>
    </source>
</evidence>
<evidence type="ECO:0000256" key="1">
    <source>
        <dbReference type="ARBA" id="ARBA00004236"/>
    </source>
</evidence>
<dbReference type="GO" id="GO:0005524">
    <property type="term" value="F:ATP binding"/>
    <property type="evidence" value="ECO:0007669"/>
    <property type="project" value="UniProtKB-KW"/>
</dbReference>
<dbReference type="InterPro" id="IPR027417">
    <property type="entry name" value="P-loop_NTPase"/>
</dbReference>
<dbReference type="KEGG" id="hau:Haur_4231"/>
<keyword evidence="6" id="KW-0067">ATP-binding</keyword>
<evidence type="ECO:0000259" key="9">
    <source>
        <dbReference type="PROSITE" id="PS50893"/>
    </source>
</evidence>
<evidence type="ECO:0000256" key="5">
    <source>
        <dbReference type="ARBA" id="ARBA00022741"/>
    </source>
</evidence>
<comment type="subcellular location">
    <subcellularLocation>
        <location evidence="1">Cell membrane</location>
    </subcellularLocation>
</comment>
<evidence type="ECO:0000256" key="6">
    <source>
        <dbReference type="ARBA" id="ARBA00022840"/>
    </source>
</evidence>
<dbReference type="PANTHER" id="PTHR42711:SF5">
    <property type="entry name" value="ABC TRANSPORTER ATP-BINDING PROTEIN NATA"/>
    <property type="match status" value="1"/>
</dbReference>
<dbReference type="eggNOG" id="COG1131">
    <property type="taxonomic scope" value="Bacteria"/>
</dbReference>
<accession>A9AXE3</accession>
<dbReference type="SUPFAM" id="SSF52540">
    <property type="entry name" value="P-loop containing nucleoside triphosphate hydrolases"/>
    <property type="match status" value="1"/>
</dbReference>
<evidence type="ECO:0000313" key="10">
    <source>
        <dbReference type="EMBL" id="ABX06863.1"/>
    </source>
</evidence>
<keyword evidence="5" id="KW-0547">Nucleotide-binding</keyword>
<dbReference type="HOGENOM" id="CLU_000604_1_2_0"/>
<proteinExistence type="inferred from homology"/>
<evidence type="ECO:0000256" key="2">
    <source>
        <dbReference type="ARBA" id="ARBA00005417"/>
    </source>
</evidence>
<dbReference type="InterPro" id="IPR017871">
    <property type="entry name" value="ABC_transporter-like_CS"/>
</dbReference>
<dbReference type="Proteomes" id="UP000000787">
    <property type="component" value="Chromosome"/>
</dbReference>
<dbReference type="PROSITE" id="PS50893">
    <property type="entry name" value="ABC_TRANSPORTER_2"/>
    <property type="match status" value="1"/>
</dbReference>
<dbReference type="InterPro" id="IPR003593">
    <property type="entry name" value="AAA+_ATPase"/>
</dbReference>
<organism evidence="10 11">
    <name type="scientific">Herpetosiphon aurantiacus (strain ATCC 23779 / DSM 785 / 114-95)</name>
    <dbReference type="NCBI Taxonomy" id="316274"/>
    <lineage>
        <taxon>Bacteria</taxon>
        <taxon>Bacillati</taxon>
        <taxon>Chloroflexota</taxon>
        <taxon>Chloroflexia</taxon>
        <taxon>Herpetosiphonales</taxon>
        <taxon>Herpetosiphonaceae</taxon>
        <taxon>Herpetosiphon</taxon>
    </lineage>
</organism>
<protein>
    <submittedName>
        <fullName evidence="10">ABC transporter related</fullName>
    </submittedName>
</protein>
<dbReference type="SMART" id="SM00382">
    <property type="entry name" value="AAA"/>
    <property type="match status" value="1"/>
</dbReference>
<sequence length="304" mass="33748">MTAIQVENLVKIYGSLRAVDGISFEVAKGEVFGMLGPNGAGKSTTTEMIEGLRKPDAGNIHVLGHDVLKNIEPIKQRIGIQLQTTSLFQKLTTRELVKLFASFFKNTLPIDEVIGLVNLEEKVNTASKDLSGGQRQRLAVAIALINDPDIIFLDEPTTGLDPQARRSMWDVVSNLQKRGKTVFLTTHYMEEAERLCDRVAVVDHGKIIALGKPQTLIHDNFHETALEFSDDERLPEQLLTSLPAVERVQNEDGITTLYSTGVARTTNALMALVEQQQTELRGFTIRAATLEDVFLKLTGRRIRD</sequence>
<dbReference type="STRING" id="316274.Haur_4231"/>
<keyword evidence="8" id="KW-0472">Membrane</keyword>
<gene>
    <name evidence="10" type="ordered locus">Haur_4231</name>
</gene>
<dbReference type="GO" id="GO:0016887">
    <property type="term" value="F:ATP hydrolysis activity"/>
    <property type="evidence" value="ECO:0007669"/>
    <property type="project" value="InterPro"/>
</dbReference>
<evidence type="ECO:0000256" key="4">
    <source>
        <dbReference type="ARBA" id="ARBA00022475"/>
    </source>
</evidence>
<keyword evidence="7" id="KW-1278">Translocase</keyword>
<keyword evidence="11" id="KW-1185">Reference proteome</keyword>
<dbReference type="FunCoup" id="A9AXE3">
    <property type="interactions" value="144"/>
</dbReference>
<dbReference type="GO" id="GO:0005886">
    <property type="term" value="C:plasma membrane"/>
    <property type="evidence" value="ECO:0007669"/>
    <property type="project" value="UniProtKB-SubCell"/>
</dbReference>
<dbReference type="InterPro" id="IPR050763">
    <property type="entry name" value="ABC_transporter_ATP-binding"/>
</dbReference>
<evidence type="ECO:0000256" key="7">
    <source>
        <dbReference type="ARBA" id="ARBA00022967"/>
    </source>
</evidence>
<keyword evidence="4" id="KW-1003">Cell membrane</keyword>
<dbReference type="InParanoid" id="A9AXE3"/>
<dbReference type="PANTHER" id="PTHR42711">
    <property type="entry name" value="ABC TRANSPORTER ATP-BINDING PROTEIN"/>
    <property type="match status" value="1"/>
</dbReference>
<dbReference type="EMBL" id="CP000875">
    <property type="protein sequence ID" value="ABX06863.1"/>
    <property type="molecule type" value="Genomic_DNA"/>
</dbReference>
<dbReference type="AlphaFoldDB" id="A9AXE3"/>
<feature type="domain" description="ABC transporter" evidence="9">
    <location>
        <begin position="4"/>
        <end position="229"/>
    </location>
</feature>
<dbReference type="FunFam" id="3.40.50.300:FF:000589">
    <property type="entry name" value="ABC transporter, ATP-binding subunit"/>
    <property type="match status" value="1"/>
</dbReference>
<dbReference type="Pfam" id="PF00005">
    <property type="entry name" value="ABC_tran"/>
    <property type="match status" value="1"/>
</dbReference>
<reference evidence="10 11" key="1">
    <citation type="journal article" date="2011" name="Stand. Genomic Sci.">
        <title>Complete genome sequence of the filamentous gliding predatory bacterium Herpetosiphon aurantiacus type strain (114-95(T)).</title>
        <authorList>
            <person name="Kiss H."/>
            <person name="Nett M."/>
            <person name="Domin N."/>
            <person name="Martin K."/>
            <person name="Maresca J.A."/>
            <person name="Copeland A."/>
            <person name="Lapidus A."/>
            <person name="Lucas S."/>
            <person name="Berry K.W."/>
            <person name="Glavina Del Rio T."/>
            <person name="Dalin E."/>
            <person name="Tice H."/>
            <person name="Pitluck S."/>
            <person name="Richardson P."/>
            <person name="Bruce D."/>
            <person name="Goodwin L."/>
            <person name="Han C."/>
            <person name="Detter J.C."/>
            <person name="Schmutz J."/>
            <person name="Brettin T."/>
            <person name="Land M."/>
            <person name="Hauser L."/>
            <person name="Kyrpides N.C."/>
            <person name="Ivanova N."/>
            <person name="Goker M."/>
            <person name="Woyke T."/>
            <person name="Klenk H.P."/>
            <person name="Bryant D.A."/>
        </authorList>
    </citation>
    <scope>NUCLEOTIDE SEQUENCE [LARGE SCALE GENOMIC DNA]</scope>
    <source>
        <strain evidence="11">ATCC 23779 / DSM 785 / 114-95</strain>
    </source>
</reference>
<keyword evidence="3" id="KW-0813">Transport</keyword>
<dbReference type="PROSITE" id="PS00211">
    <property type="entry name" value="ABC_TRANSPORTER_1"/>
    <property type="match status" value="1"/>
</dbReference>
<dbReference type="InterPro" id="IPR003439">
    <property type="entry name" value="ABC_transporter-like_ATP-bd"/>
</dbReference>
<evidence type="ECO:0000256" key="8">
    <source>
        <dbReference type="ARBA" id="ARBA00023136"/>
    </source>
</evidence>
<comment type="similarity">
    <text evidence="2">Belongs to the ABC transporter superfamily.</text>
</comment>
<evidence type="ECO:0000313" key="11">
    <source>
        <dbReference type="Proteomes" id="UP000000787"/>
    </source>
</evidence>
<dbReference type="BioCyc" id="HAUR316274:GHYA-4278-MONOMER"/>
<dbReference type="Gene3D" id="3.40.50.300">
    <property type="entry name" value="P-loop containing nucleotide triphosphate hydrolases"/>
    <property type="match status" value="1"/>
</dbReference>
<name>A9AXE3_HERA2</name>